<keyword evidence="4" id="KW-0804">Transcription</keyword>
<dbReference type="PROSITE" id="PS50863">
    <property type="entry name" value="B3"/>
    <property type="match status" value="1"/>
</dbReference>
<evidence type="ECO:0000256" key="5">
    <source>
        <dbReference type="ARBA" id="ARBA00023242"/>
    </source>
</evidence>
<evidence type="ECO:0000256" key="1">
    <source>
        <dbReference type="ARBA" id="ARBA00004123"/>
    </source>
</evidence>
<evidence type="ECO:0000256" key="4">
    <source>
        <dbReference type="ARBA" id="ARBA00023163"/>
    </source>
</evidence>
<dbReference type="PANTHER" id="PTHR31920">
    <property type="entry name" value="B3 DOMAIN-CONTAINING"/>
    <property type="match status" value="1"/>
</dbReference>
<evidence type="ECO:0000313" key="7">
    <source>
        <dbReference type="Proteomes" id="UP000694930"/>
    </source>
</evidence>
<reference evidence="8" key="2">
    <citation type="submission" date="2025-08" db="UniProtKB">
        <authorList>
            <consortium name="RefSeq"/>
        </authorList>
    </citation>
    <scope>IDENTIFICATION</scope>
</reference>
<feature type="domain" description="TF-B3" evidence="6">
    <location>
        <begin position="1"/>
        <end position="65"/>
    </location>
</feature>
<dbReference type="InterPro" id="IPR003340">
    <property type="entry name" value="B3_DNA-bd"/>
</dbReference>
<organism evidence="7 8">
    <name type="scientific">Solanum pennellii</name>
    <name type="common">Tomato</name>
    <name type="synonym">Lycopersicon pennellii</name>
    <dbReference type="NCBI Taxonomy" id="28526"/>
    <lineage>
        <taxon>Eukaryota</taxon>
        <taxon>Viridiplantae</taxon>
        <taxon>Streptophyta</taxon>
        <taxon>Embryophyta</taxon>
        <taxon>Tracheophyta</taxon>
        <taxon>Spermatophyta</taxon>
        <taxon>Magnoliopsida</taxon>
        <taxon>eudicotyledons</taxon>
        <taxon>Gunneridae</taxon>
        <taxon>Pentapetalae</taxon>
        <taxon>asterids</taxon>
        <taxon>lamiids</taxon>
        <taxon>Solanales</taxon>
        <taxon>Solanaceae</taxon>
        <taxon>Solanoideae</taxon>
        <taxon>Solaneae</taxon>
        <taxon>Solanum</taxon>
        <taxon>Solanum subgen. Lycopersicon</taxon>
    </lineage>
</organism>
<evidence type="ECO:0000256" key="3">
    <source>
        <dbReference type="ARBA" id="ARBA00023125"/>
    </source>
</evidence>
<protein>
    <submittedName>
        <fullName evidence="8">B3 domain-containing transcription factor VRN1-like</fullName>
    </submittedName>
</protein>
<dbReference type="Pfam" id="PF02362">
    <property type="entry name" value="B3"/>
    <property type="match status" value="1"/>
</dbReference>
<proteinExistence type="predicted"/>
<name>A0ABM1UWX3_SOLPN</name>
<dbReference type="InterPro" id="IPR050655">
    <property type="entry name" value="Plant_B3_domain"/>
</dbReference>
<keyword evidence="5" id="KW-0539">Nucleus</keyword>
<dbReference type="InterPro" id="IPR015300">
    <property type="entry name" value="DNA-bd_pseudobarrel_sf"/>
</dbReference>
<keyword evidence="2" id="KW-0805">Transcription regulation</keyword>
<dbReference type="Gene3D" id="2.40.330.10">
    <property type="entry name" value="DNA-binding pseudobarrel domain"/>
    <property type="match status" value="1"/>
</dbReference>
<dbReference type="SUPFAM" id="SSF101936">
    <property type="entry name" value="DNA-binding pseudobarrel domain"/>
    <property type="match status" value="1"/>
</dbReference>
<evidence type="ECO:0000313" key="8">
    <source>
        <dbReference type="RefSeq" id="XP_027767991.1"/>
    </source>
</evidence>
<gene>
    <name evidence="8" type="primary">LOC107017163</name>
</gene>
<comment type="subcellular location">
    <subcellularLocation>
        <location evidence="1">Nucleus</location>
    </subcellularLocation>
</comment>
<dbReference type="PANTHER" id="PTHR31920:SF74">
    <property type="entry name" value="TF-B3 DOMAIN-CONTAINING PROTEIN"/>
    <property type="match status" value="1"/>
</dbReference>
<reference evidence="7" key="1">
    <citation type="journal article" date="2014" name="Nat. Genet.">
        <title>The genome of the stress-tolerant wild tomato species Solanum pennellii.</title>
        <authorList>
            <person name="Bolger A."/>
            <person name="Scossa F."/>
            <person name="Bolger M.E."/>
            <person name="Lanz C."/>
            <person name="Maumus F."/>
            <person name="Tohge T."/>
            <person name="Quesneville H."/>
            <person name="Alseekh S."/>
            <person name="Sorensen I."/>
            <person name="Lichtenstein G."/>
            <person name="Fich E.A."/>
            <person name="Conte M."/>
            <person name="Keller H."/>
            <person name="Schneeberger K."/>
            <person name="Schwacke R."/>
            <person name="Ofner I."/>
            <person name="Vrebalov J."/>
            <person name="Xu Y."/>
            <person name="Osorio S."/>
            <person name="Aflitos S.A."/>
            <person name="Schijlen E."/>
            <person name="Jimenez-Gomez J.M."/>
            <person name="Ryngajllo M."/>
            <person name="Kimura S."/>
            <person name="Kumar R."/>
            <person name="Koenig D."/>
            <person name="Headland L.R."/>
            <person name="Maloof J.N."/>
            <person name="Sinha N."/>
            <person name="van Ham R.C."/>
            <person name="Lankhorst R.K."/>
            <person name="Mao L."/>
            <person name="Vogel A."/>
            <person name="Arsova B."/>
            <person name="Panstruga R."/>
            <person name="Fei Z."/>
            <person name="Rose J.K."/>
            <person name="Zamir D."/>
            <person name="Carrari F."/>
            <person name="Giovannoni J.J."/>
            <person name="Weigel D."/>
            <person name="Usadel B."/>
            <person name="Fernie A.R."/>
        </authorList>
    </citation>
    <scope>NUCLEOTIDE SEQUENCE [LARGE SCALE GENOMIC DNA]</scope>
    <source>
        <strain evidence="7">cv. LA0716</strain>
    </source>
</reference>
<dbReference type="GeneID" id="107017163"/>
<keyword evidence="3" id="KW-0238">DNA-binding</keyword>
<keyword evidence="7" id="KW-1185">Reference proteome</keyword>
<dbReference type="RefSeq" id="XP_027767991.1">
    <property type="nucleotide sequence ID" value="XM_027912190.1"/>
</dbReference>
<evidence type="ECO:0000259" key="6">
    <source>
        <dbReference type="PROSITE" id="PS50863"/>
    </source>
</evidence>
<evidence type="ECO:0000256" key="2">
    <source>
        <dbReference type="ARBA" id="ARBA00023015"/>
    </source>
</evidence>
<accession>A0ABM1UWX3</accession>
<sequence length="191" mass="22180">MLNPVFLEAPHGKAWEVEVEMSQGQIWLAKGWNDFCAYYSISVRSILMFTYIPCSHFHVAIYDQSRSEIEYPIHQDIEADEEEEVIPVLQDNASVIEEDIPVYIQANANVIEQDKEVGEANRRSEQVNPKIYRNRHNLVNLNGDNPYFEMVIKKAHATYMTIPLRFAQSTDIINMENMRLVMKKEQNGESI</sequence>
<dbReference type="Proteomes" id="UP000694930">
    <property type="component" value="Chromosome 1"/>
</dbReference>
<dbReference type="CDD" id="cd10017">
    <property type="entry name" value="B3_DNA"/>
    <property type="match status" value="1"/>
</dbReference>